<sequence>MKMAVNIVSDDERETLEISDSTPMTTNCKRQRRLFDSKSNAPVFLIDDDPTPPPKHSHISPPEPKPSGIDGLILLESDNESDSFWGAETSKQNAMLHATSQAETFSEFGSRLTQSHFSLDNEGTASVTQMYGEKSVDLIYPEYDIPRVCDHLEQELDDLQPLSDVLRAEYTHKGKVCEENDTDEPKECAGKGKVHEQNDIDEPKGKRKKTKEEKLRVMEEKRLQKEREKLQKAALKAEALEMKKVQKEKQKWEKGKLALKSIVAEIDTKVVELGSVGGSLLSRFAEKGIAYRITSNPIERSIVWAMTVPDEISQLSPSGVEIPYVLLVYEADEFCNLVMDQSLMGHVSRVQRRYPAHTVCYLTNRLQSYINKREQGKYKDPSKFNDWNRPPVEEVLSRLTTHFSKVHSRQCVDEAELAEHVVGLTCSLASCQFRKKLTPLSVNANGSIVPKDCPDKILIKKNFWLKALVAIPKVQPRFAIAIWKKYPTMKSLLQIYMDPSKSVHEKEFLLKDLTTEGLLGEDRRLGEICSKRVYRILMAQCGNTKTDDVENGADFFHSKSA</sequence>
<evidence type="ECO:0000313" key="22">
    <source>
        <dbReference type="EMBL" id="WOG99701.1"/>
    </source>
</evidence>
<keyword evidence="10" id="KW-0498">Mitosis</keyword>
<protein>
    <submittedName>
        <fullName evidence="22">Uncharacterized protein</fullName>
    </submittedName>
</protein>
<dbReference type="InterPro" id="IPR006166">
    <property type="entry name" value="ERCC4_domain"/>
</dbReference>
<keyword evidence="14" id="KW-0175">Coiled coil</keyword>
<evidence type="ECO:0000256" key="2">
    <source>
        <dbReference type="ARBA" id="ARBA00001946"/>
    </source>
</evidence>
<dbReference type="Gene3D" id="3.40.50.10130">
    <property type="match status" value="1"/>
</dbReference>
<evidence type="ECO:0000256" key="3">
    <source>
        <dbReference type="ARBA" id="ARBA00004123"/>
    </source>
</evidence>
<dbReference type="InterPro" id="IPR042530">
    <property type="entry name" value="EME1/EME2_C"/>
</dbReference>
<comment type="cofactor">
    <cofactor evidence="2">
        <name>Mg(2+)</name>
        <dbReference type="ChEBI" id="CHEBI:18420"/>
    </cofactor>
</comment>
<dbReference type="GO" id="GO:0048476">
    <property type="term" value="C:Holliday junction resolvase complex"/>
    <property type="evidence" value="ECO:0007669"/>
    <property type="project" value="InterPro"/>
</dbReference>
<comment type="subcellular location">
    <subcellularLocation>
        <location evidence="3">Nucleus</location>
    </subcellularLocation>
</comment>
<keyword evidence="8" id="KW-0255">Endonuclease</keyword>
<evidence type="ECO:0000256" key="17">
    <source>
        <dbReference type="ARBA" id="ARBA00023242"/>
    </source>
</evidence>
<evidence type="ECO:0000256" key="4">
    <source>
        <dbReference type="ARBA" id="ARBA00005313"/>
    </source>
</evidence>
<keyword evidence="23" id="KW-1185">Reference proteome</keyword>
<evidence type="ECO:0000256" key="20">
    <source>
        <dbReference type="ARBA" id="ARBA00059712"/>
    </source>
</evidence>
<dbReference type="EMBL" id="CP093347">
    <property type="protein sequence ID" value="WOG99701.1"/>
    <property type="molecule type" value="Genomic_DNA"/>
</dbReference>
<reference evidence="22" key="1">
    <citation type="journal article" date="2016" name="Nat. Genet.">
        <title>A high-quality carrot genome assembly provides new insights into carotenoid accumulation and asterid genome evolution.</title>
        <authorList>
            <person name="Iorizzo M."/>
            <person name="Ellison S."/>
            <person name="Senalik D."/>
            <person name="Zeng P."/>
            <person name="Satapoomin P."/>
            <person name="Huang J."/>
            <person name="Bowman M."/>
            <person name="Iovene M."/>
            <person name="Sanseverino W."/>
            <person name="Cavagnaro P."/>
            <person name="Yildiz M."/>
            <person name="Macko-Podgorni A."/>
            <person name="Moranska E."/>
            <person name="Grzebelus E."/>
            <person name="Grzebelus D."/>
            <person name="Ashrafi H."/>
            <person name="Zheng Z."/>
            <person name="Cheng S."/>
            <person name="Spooner D."/>
            <person name="Van Deynze A."/>
            <person name="Simon P."/>
        </authorList>
    </citation>
    <scope>NUCLEOTIDE SEQUENCE</scope>
    <source>
        <tissue evidence="22">Leaf</tissue>
    </source>
</reference>
<dbReference type="FunFam" id="1.10.150.670:FF:000007">
    <property type="entry name" value="Crossover junction endonuclease EME1B"/>
    <property type="match status" value="1"/>
</dbReference>
<evidence type="ECO:0000256" key="8">
    <source>
        <dbReference type="ARBA" id="ARBA00022759"/>
    </source>
</evidence>
<keyword evidence="6" id="KW-0540">Nuclease</keyword>
<dbReference type="InterPro" id="IPR047524">
    <property type="entry name" value="XPF_nuclease_EME1_plant/arthr"/>
</dbReference>
<evidence type="ECO:0000256" key="7">
    <source>
        <dbReference type="ARBA" id="ARBA00022723"/>
    </source>
</evidence>
<keyword evidence="5" id="KW-0132">Cell division</keyword>
<dbReference type="KEGG" id="dcr:108220028"/>
<keyword evidence="16" id="KW-0234">DNA repair</keyword>
<gene>
    <name evidence="22" type="ORF">DCAR_0519056</name>
</gene>
<proteinExistence type="inferred from homology"/>
<dbReference type="GO" id="GO:0006310">
    <property type="term" value="P:DNA recombination"/>
    <property type="evidence" value="ECO:0007669"/>
    <property type="project" value="UniProtKB-KW"/>
</dbReference>
<keyword evidence="19" id="KW-0131">Cell cycle</keyword>
<dbReference type="OrthoDB" id="343092at2759"/>
<evidence type="ECO:0000313" key="23">
    <source>
        <dbReference type="Proteomes" id="UP000077755"/>
    </source>
</evidence>
<keyword evidence="11" id="KW-0378">Hydrolase</keyword>
<evidence type="ECO:0000256" key="15">
    <source>
        <dbReference type="ARBA" id="ARBA00023172"/>
    </source>
</evidence>
<evidence type="ECO:0000256" key="1">
    <source>
        <dbReference type="ARBA" id="ARBA00001913"/>
    </source>
</evidence>
<name>A0A164XP94_DAUCS</name>
<keyword evidence="7" id="KW-0479">Metal-binding</keyword>
<dbReference type="PANTHER" id="PTHR21077:SF5">
    <property type="entry name" value="CROSSOVER JUNCTION ENDONUCLEASE MMS4"/>
    <property type="match status" value="1"/>
</dbReference>
<keyword evidence="18" id="KW-0469">Meiosis</keyword>
<comment type="similarity">
    <text evidence="4">Belongs to the EME1/MMS4 family.</text>
</comment>
<evidence type="ECO:0000256" key="9">
    <source>
        <dbReference type="ARBA" id="ARBA00022763"/>
    </source>
</evidence>
<evidence type="ECO:0000256" key="21">
    <source>
        <dbReference type="ARBA" id="ARBA00066032"/>
    </source>
</evidence>
<comment type="subunit">
    <text evidence="21">Forms a heterodimer with MUS81.</text>
</comment>
<evidence type="ECO:0000256" key="5">
    <source>
        <dbReference type="ARBA" id="ARBA00022618"/>
    </source>
</evidence>
<dbReference type="GO" id="GO:0016787">
    <property type="term" value="F:hydrolase activity"/>
    <property type="evidence" value="ECO:0007669"/>
    <property type="project" value="UniProtKB-KW"/>
</dbReference>
<keyword evidence="9" id="KW-0227">DNA damage</keyword>
<evidence type="ECO:0000256" key="18">
    <source>
        <dbReference type="ARBA" id="ARBA00023254"/>
    </source>
</evidence>
<keyword evidence="15" id="KW-0233">DNA recombination</keyword>
<keyword evidence="17" id="KW-0539">Nucleus</keyword>
<evidence type="ECO:0000256" key="12">
    <source>
        <dbReference type="ARBA" id="ARBA00022837"/>
    </source>
</evidence>
<evidence type="ECO:0000256" key="10">
    <source>
        <dbReference type="ARBA" id="ARBA00022776"/>
    </source>
</evidence>
<evidence type="ECO:0000256" key="19">
    <source>
        <dbReference type="ARBA" id="ARBA00023306"/>
    </source>
</evidence>
<dbReference type="GO" id="GO:0004519">
    <property type="term" value="F:endonuclease activity"/>
    <property type="evidence" value="ECO:0007669"/>
    <property type="project" value="UniProtKB-KW"/>
</dbReference>
<keyword evidence="12" id="KW-0106">Calcium</keyword>
<comment type="function">
    <text evidence="20">Interacts with MUS81 to form a DNA structure-specific endonuclease with substrate preference for branched DNA structures with a 5'-end at the branch nick. Typical substrates include 3'-flap structures, D-loops, replication forks, nicked Holliday junctions and also intact Holliday junctions with a reduced efficiency. May be required in mitosis for the processing of stalled or collapsed replication fork intermediates. Plays a role in DNA repair and in genotoxic stress-induced homologous recombination (HR) in somatic cells. Mediates a subset of meiotic recombination events that are insensitive to crossover interference.</text>
</comment>
<evidence type="ECO:0000256" key="6">
    <source>
        <dbReference type="ARBA" id="ARBA00022722"/>
    </source>
</evidence>
<dbReference type="GO" id="GO:0006281">
    <property type="term" value="P:DNA repair"/>
    <property type="evidence" value="ECO:0007669"/>
    <property type="project" value="UniProtKB-KW"/>
</dbReference>
<dbReference type="GO" id="GO:0051321">
    <property type="term" value="P:meiotic cell cycle"/>
    <property type="evidence" value="ECO:0007669"/>
    <property type="project" value="UniProtKB-KW"/>
</dbReference>
<dbReference type="PANTHER" id="PTHR21077">
    <property type="entry name" value="EME1 PROTEIN"/>
    <property type="match status" value="1"/>
</dbReference>
<dbReference type="GO" id="GO:0003677">
    <property type="term" value="F:DNA binding"/>
    <property type="evidence" value="ECO:0007669"/>
    <property type="project" value="InterPro"/>
</dbReference>
<evidence type="ECO:0000256" key="11">
    <source>
        <dbReference type="ARBA" id="ARBA00022801"/>
    </source>
</evidence>
<dbReference type="Gramene" id="KZM93427">
    <property type="protein sequence ID" value="KZM93427"/>
    <property type="gene ID" value="DCAR_016672"/>
</dbReference>
<dbReference type="Pfam" id="PF02732">
    <property type="entry name" value="ERCC4"/>
    <property type="match status" value="1"/>
</dbReference>
<organism evidence="22 23">
    <name type="scientific">Daucus carota subsp. sativus</name>
    <name type="common">Carrot</name>
    <dbReference type="NCBI Taxonomy" id="79200"/>
    <lineage>
        <taxon>Eukaryota</taxon>
        <taxon>Viridiplantae</taxon>
        <taxon>Streptophyta</taxon>
        <taxon>Embryophyta</taxon>
        <taxon>Tracheophyta</taxon>
        <taxon>Spermatophyta</taxon>
        <taxon>Magnoliopsida</taxon>
        <taxon>eudicotyledons</taxon>
        <taxon>Gunneridae</taxon>
        <taxon>Pentapetalae</taxon>
        <taxon>asterids</taxon>
        <taxon>campanulids</taxon>
        <taxon>Apiales</taxon>
        <taxon>Apiaceae</taxon>
        <taxon>Apioideae</taxon>
        <taxon>Scandiceae</taxon>
        <taxon>Daucinae</taxon>
        <taxon>Daucus</taxon>
        <taxon>Daucus sect. Daucus</taxon>
    </lineage>
</organism>
<dbReference type="GO" id="GO:0005634">
    <property type="term" value="C:nucleus"/>
    <property type="evidence" value="ECO:0007669"/>
    <property type="project" value="UniProtKB-SubCell"/>
</dbReference>
<dbReference type="CDD" id="cd20083">
    <property type="entry name" value="XPF_nuclease_EME"/>
    <property type="match status" value="1"/>
</dbReference>
<dbReference type="Gene3D" id="1.10.150.670">
    <property type="entry name" value="Crossover junction endonuclease EME1, DNA-binding domain"/>
    <property type="match status" value="1"/>
</dbReference>
<dbReference type="InterPro" id="IPR033310">
    <property type="entry name" value="Mms4/EME1/EME2"/>
</dbReference>
<dbReference type="GO" id="GO:0046872">
    <property type="term" value="F:metal ion binding"/>
    <property type="evidence" value="ECO:0007669"/>
    <property type="project" value="UniProtKB-KW"/>
</dbReference>
<dbReference type="Pfam" id="PF21292">
    <property type="entry name" value="EME1-MUS81_C"/>
    <property type="match status" value="1"/>
</dbReference>
<evidence type="ECO:0000256" key="14">
    <source>
        <dbReference type="ARBA" id="ARBA00023054"/>
    </source>
</evidence>
<evidence type="ECO:0000256" key="16">
    <source>
        <dbReference type="ARBA" id="ARBA00023204"/>
    </source>
</evidence>
<dbReference type="AlphaFoldDB" id="A0A164XP94"/>
<evidence type="ECO:0000256" key="13">
    <source>
        <dbReference type="ARBA" id="ARBA00022842"/>
    </source>
</evidence>
<comment type="cofactor">
    <cofactor evidence="1">
        <name>Ca(2+)</name>
        <dbReference type="ChEBI" id="CHEBI:29108"/>
    </cofactor>
</comment>
<reference evidence="22" key="2">
    <citation type="submission" date="2022-03" db="EMBL/GenBank/DDBJ databases">
        <title>Draft title - Genomic analysis of global carrot germplasm unveils the trajectory of domestication and the origin of high carotenoid orange carrot.</title>
        <authorList>
            <person name="Iorizzo M."/>
            <person name="Ellison S."/>
            <person name="Senalik D."/>
            <person name="Macko-Podgorni A."/>
            <person name="Grzebelus D."/>
            <person name="Bostan H."/>
            <person name="Rolling W."/>
            <person name="Curaba J."/>
            <person name="Simon P."/>
        </authorList>
    </citation>
    <scope>NUCLEOTIDE SEQUENCE</scope>
    <source>
        <tissue evidence="22">Leaf</tissue>
    </source>
</reference>
<dbReference type="Proteomes" id="UP000077755">
    <property type="component" value="Chromosome 5"/>
</dbReference>
<dbReference type="GO" id="GO:0051301">
    <property type="term" value="P:cell division"/>
    <property type="evidence" value="ECO:0007669"/>
    <property type="project" value="UniProtKB-KW"/>
</dbReference>
<accession>A0A164XP94</accession>
<dbReference type="OMA" id="DEPKECA"/>
<keyword evidence="13" id="KW-0460">Magnesium</keyword>